<name>A0A0U3KF21_STRGL</name>
<organism evidence="3 4">
    <name type="scientific">Streptomyces globisporus C-1027</name>
    <dbReference type="NCBI Taxonomy" id="1172567"/>
    <lineage>
        <taxon>Bacteria</taxon>
        <taxon>Bacillati</taxon>
        <taxon>Actinomycetota</taxon>
        <taxon>Actinomycetes</taxon>
        <taxon>Kitasatosporales</taxon>
        <taxon>Streptomycetaceae</taxon>
        <taxon>Streptomyces</taxon>
    </lineage>
</organism>
<feature type="compositionally biased region" description="Polar residues" evidence="1">
    <location>
        <begin position="351"/>
        <end position="367"/>
    </location>
</feature>
<evidence type="ECO:0000256" key="1">
    <source>
        <dbReference type="SAM" id="MobiDB-lite"/>
    </source>
</evidence>
<sequence length="459" mass="49114">MPPAIPETLATAPFPYADSPLLPAAVLAVAAGALLVGLRARRGQRLPHDRKRRPSAAVVTATVAALVCTAYSADTSWRFAAHYLDMRNTAERTTMFSAAELALFSMALMARQNLHGPRQTAGLPGVLVWVITAMQTIPAYAESGPVGGTVRAFTGPVMAAVLWHLAMGIELRQRTPDATSHGFGAVLTRQARERLLARLGVFEQDQGAAEIIRDRATQRAVALATRLAEITPEQRTGRAGRRTIRRLAKALARSGVDADPFRNEQLLRQLATRRQAAALATVDLPERWSLPVGQPLDLSTAQPGSSRAEADGQATDHDRADRDGRAEDHARPHPSDPVDGAPDPGACPNPTDHSSPKTAARSHQVSRPQDAAPPPTGSTSLTPSAKHQTPKPKRSVRKPSASDEVILASARRVYEETGSVGRDRVEDAVRDAGYSVSSNVVGRVVREFKSRIGTAHADS</sequence>
<dbReference type="Proteomes" id="UP000064183">
    <property type="component" value="Chromosome"/>
</dbReference>
<gene>
    <name evidence="3" type="ORF">WQO_16470</name>
</gene>
<keyword evidence="2" id="KW-0472">Membrane</keyword>
<feature type="transmembrane region" description="Helical" evidence="2">
    <location>
        <begin position="20"/>
        <end position="38"/>
    </location>
</feature>
<dbReference type="GeneID" id="27783955"/>
<protein>
    <recommendedName>
        <fullName evidence="5">DUF2637 domain-containing protein</fullName>
    </recommendedName>
</protein>
<dbReference type="KEGG" id="sgb:WQO_16470"/>
<reference evidence="3 4" key="1">
    <citation type="journal article" date="2012" name="J. Bacteriol.">
        <title>Draft genome sequence of Streptomyces globisporus C-1027, which produces an antitumor antibiotic consisting of a nine-membered enediyne with a chromoprotein.</title>
        <authorList>
            <person name="Wang L."/>
            <person name="Wang S."/>
            <person name="He Q."/>
            <person name="Yu T."/>
            <person name="Li Q."/>
            <person name="Hong B."/>
        </authorList>
    </citation>
    <scope>NUCLEOTIDE SEQUENCE [LARGE SCALE GENOMIC DNA]</scope>
    <source>
        <strain evidence="3 4">C-1027</strain>
    </source>
</reference>
<evidence type="ECO:0000256" key="2">
    <source>
        <dbReference type="SAM" id="Phobius"/>
    </source>
</evidence>
<dbReference type="STRING" id="1172567.WQO_16470"/>
<dbReference type="RefSeq" id="WP_010056466.1">
    <property type="nucleotide sequence ID" value="NZ_CP013738.1"/>
</dbReference>
<feature type="transmembrane region" description="Helical" evidence="2">
    <location>
        <begin position="54"/>
        <end position="73"/>
    </location>
</feature>
<dbReference type="AlphaFoldDB" id="A0A0U3KF21"/>
<keyword evidence="2" id="KW-1133">Transmembrane helix</keyword>
<evidence type="ECO:0008006" key="5">
    <source>
        <dbReference type="Google" id="ProtNLM"/>
    </source>
</evidence>
<keyword evidence="2" id="KW-0812">Transmembrane</keyword>
<feature type="region of interest" description="Disordered" evidence="1">
    <location>
        <begin position="293"/>
        <end position="404"/>
    </location>
</feature>
<proteinExistence type="predicted"/>
<feature type="compositionally biased region" description="Basic residues" evidence="1">
    <location>
        <begin position="388"/>
        <end position="397"/>
    </location>
</feature>
<feature type="compositionally biased region" description="Basic and acidic residues" evidence="1">
    <location>
        <begin position="308"/>
        <end position="336"/>
    </location>
</feature>
<evidence type="ECO:0000313" key="3">
    <source>
        <dbReference type="EMBL" id="ALU94782.1"/>
    </source>
</evidence>
<evidence type="ECO:0000313" key="4">
    <source>
        <dbReference type="Proteomes" id="UP000064183"/>
    </source>
</evidence>
<accession>A0A0U3KF21</accession>
<dbReference type="EMBL" id="CP013738">
    <property type="protein sequence ID" value="ALU94782.1"/>
    <property type="molecule type" value="Genomic_DNA"/>
</dbReference>